<dbReference type="Pfam" id="PF06197">
    <property type="entry name" value="DUF998"/>
    <property type="match status" value="1"/>
</dbReference>
<gene>
    <name evidence="2" type="ORF">ACFQGL_16875</name>
</gene>
<evidence type="ECO:0000313" key="3">
    <source>
        <dbReference type="Proteomes" id="UP001596226"/>
    </source>
</evidence>
<comment type="caution">
    <text evidence="2">The sequence shown here is derived from an EMBL/GenBank/DDBJ whole genome shotgun (WGS) entry which is preliminary data.</text>
</comment>
<keyword evidence="1" id="KW-1133">Transmembrane helix</keyword>
<feature type="transmembrane region" description="Helical" evidence="1">
    <location>
        <begin position="67"/>
        <end position="88"/>
    </location>
</feature>
<proteinExistence type="predicted"/>
<dbReference type="InterPro" id="IPR009339">
    <property type="entry name" value="DUF998"/>
</dbReference>
<reference evidence="3" key="1">
    <citation type="journal article" date="2019" name="Int. J. Syst. Evol. Microbiol.">
        <title>The Global Catalogue of Microorganisms (GCM) 10K type strain sequencing project: providing services to taxonomists for standard genome sequencing and annotation.</title>
        <authorList>
            <consortium name="The Broad Institute Genomics Platform"/>
            <consortium name="The Broad Institute Genome Sequencing Center for Infectious Disease"/>
            <person name="Wu L."/>
            <person name="Ma J."/>
        </authorList>
    </citation>
    <scope>NUCLEOTIDE SEQUENCE [LARGE SCALE GENOMIC DNA]</scope>
    <source>
        <strain evidence="3">CGMCC 4.7144</strain>
    </source>
</reference>
<keyword evidence="1" id="KW-0812">Transmembrane</keyword>
<feature type="transmembrane region" description="Helical" evidence="1">
    <location>
        <begin position="139"/>
        <end position="162"/>
    </location>
</feature>
<dbReference type="RefSeq" id="WP_377512774.1">
    <property type="nucleotide sequence ID" value="NZ_JBHSQS010000009.1"/>
</dbReference>
<feature type="transmembrane region" description="Helical" evidence="1">
    <location>
        <begin position="174"/>
        <end position="194"/>
    </location>
</feature>
<evidence type="ECO:0000313" key="2">
    <source>
        <dbReference type="EMBL" id="MFC5925018.1"/>
    </source>
</evidence>
<dbReference type="EMBL" id="JBHSQS010000009">
    <property type="protein sequence ID" value="MFC5925018.1"/>
    <property type="molecule type" value="Genomic_DNA"/>
</dbReference>
<evidence type="ECO:0000256" key="1">
    <source>
        <dbReference type="SAM" id="Phobius"/>
    </source>
</evidence>
<protein>
    <submittedName>
        <fullName evidence="2">DUF998 domain-containing protein</fullName>
    </submittedName>
</protein>
<feature type="transmembrane region" description="Helical" evidence="1">
    <location>
        <begin position="26"/>
        <end position="47"/>
    </location>
</feature>
<accession>A0ABW1H8G3</accession>
<organism evidence="2 3">
    <name type="scientific">Micromonospora vulcania</name>
    <dbReference type="NCBI Taxonomy" id="1441873"/>
    <lineage>
        <taxon>Bacteria</taxon>
        <taxon>Bacillati</taxon>
        <taxon>Actinomycetota</taxon>
        <taxon>Actinomycetes</taxon>
        <taxon>Micromonosporales</taxon>
        <taxon>Micromonosporaceae</taxon>
        <taxon>Micromonospora</taxon>
    </lineage>
</organism>
<sequence>MTEQITSTTTTAAKTCDPAVRVTKSLLAYGVIAGPLYVTVSLVEVFTRSGFDPTRHAWSMLSNGDRGWIHITNFLLSGLMTIAFAVGMRRALGTGVGSRWAPRLLGAYGVSLVAAGLLRADPGLGFPVGTPQGPGAISWHGYGHFAAGAIGFSCLIAACFVLARRFAAEGATGWARSSRAVGVLFGLGFLGLMAGAGAAWSLLAFTGAVVLVCGWQSAVALDRYRRASRH</sequence>
<dbReference type="Proteomes" id="UP001596226">
    <property type="component" value="Unassembled WGS sequence"/>
</dbReference>
<keyword evidence="1" id="KW-0472">Membrane</keyword>
<feature type="transmembrane region" description="Helical" evidence="1">
    <location>
        <begin position="100"/>
        <end position="119"/>
    </location>
</feature>
<keyword evidence="3" id="KW-1185">Reference proteome</keyword>
<name>A0ABW1H8G3_9ACTN</name>